<gene>
    <name evidence="5" type="ORF">EDC19_1070</name>
</gene>
<dbReference type="AlphaFoldDB" id="A0A4R1MZ80"/>
<evidence type="ECO:0000256" key="4">
    <source>
        <dbReference type="SAM" id="SignalP"/>
    </source>
</evidence>
<keyword evidence="2" id="KW-0813">Transport</keyword>
<feature type="signal peptide" evidence="4">
    <location>
        <begin position="1"/>
        <end position="24"/>
    </location>
</feature>
<evidence type="ECO:0000313" key="5">
    <source>
        <dbReference type="EMBL" id="TCK98638.1"/>
    </source>
</evidence>
<proteinExistence type="inferred from homology"/>
<reference evidence="5 6" key="1">
    <citation type="submission" date="2019-03" db="EMBL/GenBank/DDBJ databases">
        <title>Genomic Encyclopedia of Type Strains, Phase IV (KMG-IV): sequencing the most valuable type-strain genomes for metagenomic binning, comparative biology and taxonomic classification.</title>
        <authorList>
            <person name="Goeker M."/>
        </authorList>
    </citation>
    <scope>NUCLEOTIDE SEQUENCE [LARGE SCALE GENOMIC DNA]</scope>
    <source>
        <strain evidence="5 6">DSM 24176</strain>
    </source>
</reference>
<evidence type="ECO:0000313" key="6">
    <source>
        <dbReference type="Proteomes" id="UP000294545"/>
    </source>
</evidence>
<dbReference type="PANTHER" id="PTHR33376:SF7">
    <property type="entry name" value="C4-DICARBOXYLATE-BINDING PROTEIN DCTB"/>
    <property type="match status" value="1"/>
</dbReference>
<name>A0A4R1MZ80_9FIRM</name>
<dbReference type="Pfam" id="PF03480">
    <property type="entry name" value="DctP"/>
    <property type="match status" value="1"/>
</dbReference>
<comment type="caution">
    <text evidence="5">The sequence shown here is derived from an EMBL/GenBank/DDBJ whole genome shotgun (WGS) entry which is preliminary data.</text>
</comment>
<dbReference type="RefSeq" id="WP_132281593.1">
    <property type="nucleotide sequence ID" value="NZ_SMGQ01000011.1"/>
</dbReference>
<accession>A0A4R1MZ80</accession>
<evidence type="ECO:0000256" key="2">
    <source>
        <dbReference type="ARBA" id="ARBA00022448"/>
    </source>
</evidence>
<dbReference type="OrthoDB" id="2796at2"/>
<dbReference type="GO" id="GO:0030288">
    <property type="term" value="C:outer membrane-bounded periplasmic space"/>
    <property type="evidence" value="ECO:0007669"/>
    <property type="project" value="InterPro"/>
</dbReference>
<evidence type="ECO:0000256" key="1">
    <source>
        <dbReference type="ARBA" id="ARBA00009023"/>
    </source>
</evidence>
<dbReference type="Proteomes" id="UP000294545">
    <property type="component" value="Unassembled WGS sequence"/>
</dbReference>
<dbReference type="InterPro" id="IPR004682">
    <property type="entry name" value="TRAP_DctP"/>
</dbReference>
<feature type="chain" id="PRO_5039377524" evidence="4">
    <location>
        <begin position="25"/>
        <end position="344"/>
    </location>
</feature>
<comment type="similarity">
    <text evidence="1">Belongs to the bacterial solute-binding protein 7 family.</text>
</comment>
<dbReference type="GO" id="GO:0055085">
    <property type="term" value="P:transmembrane transport"/>
    <property type="evidence" value="ECO:0007669"/>
    <property type="project" value="InterPro"/>
</dbReference>
<dbReference type="PIRSF" id="PIRSF006470">
    <property type="entry name" value="DctB"/>
    <property type="match status" value="1"/>
</dbReference>
<evidence type="ECO:0000256" key="3">
    <source>
        <dbReference type="ARBA" id="ARBA00022729"/>
    </source>
</evidence>
<dbReference type="InterPro" id="IPR038404">
    <property type="entry name" value="TRAP_DctP_sf"/>
</dbReference>
<dbReference type="InterPro" id="IPR018389">
    <property type="entry name" value="DctP_fam"/>
</dbReference>
<dbReference type="EMBL" id="SMGQ01000011">
    <property type="protein sequence ID" value="TCK98638.1"/>
    <property type="molecule type" value="Genomic_DNA"/>
</dbReference>
<dbReference type="Gene3D" id="3.40.190.170">
    <property type="entry name" value="Bacterial extracellular solute-binding protein, family 7"/>
    <property type="match status" value="1"/>
</dbReference>
<dbReference type="PANTHER" id="PTHR33376">
    <property type="match status" value="1"/>
</dbReference>
<dbReference type="NCBIfam" id="NF037995">
    <property type="entry name" value="TRAP_S1"/>
    <property type="match status" value="1"/>
</dbReference>
<dbReference type="CDD" id="cd13603">
    <property type="entry name" value="PBP2_TRAP_Siap_TeaA_like"/>
    <property type="match status" value="1"/>
</dbReference>
<dbReference type="NCBIfam" id="TIGR00787">
    <property type="entry name" value="dctP"/>
    <property type="match status" value="1"/>
</dbReference>
<keyword evidence="3 4" id="KW-0732">Signal</keyword>
<protein>
    <submittedName>
        <fullName evidence="5">C4-dicarboxylate-binding protein DctP</fullName>
    </submittedName>
</protein>
<sequence>MKLKEFKKSFISIVVLLSMVLFFAGCNGETETSGADTDEVYQLSFAHVVRPTTPKGAAAEMFKEVIEERSEGRITVRVYPDSQMGNDQEINEQILRGTLDMNAPLLSTITSFAEEFELFDLPYLFTTHEGAYDALHGDVGEALNEYLEDNGFVGLGYWSGGFKQITNSVRPIETVEDMDGLRIRVSQSPLLVTQFRAVGAGGISVPFSELYSALQSGTVDGQDNPFSNIASRNFYEVQDYMTITDHGFMGYPFIMNKDTFNTLPSDLQDLVIEVAAEVTQWQWEEAQRADEKYLEEIIDSGMTISEFNEAEKANFRQATQAAYDSFLQKENGEELLNLVEQYTN</sequence>
<dbReference type="PROSITE" id="PS51257">
    <property type="entry name" value="PROKAR_LIPOPROTEIN"/>
    <property type="match status" value="1"/>
</dbReference>
<organism evidence="5 6">
    <name type="scientific">Natranaerovirga hydrolytica</name>
    <dbReference type="NCBI Taxonomy" id="680378"/>
    <lineage>
        <taxon>Bacteria</taxon>
        <taxon>Bacillati</taxon>
        <taxon>Bacillota</taxon>
        <taxon>Clostridia</taxon>
        <taxon>Lachnospirales</taxon>
        <taxon>Natranaerovirgaceae</taxon>
        <taxon>Natranaerovirga</taxon>
    </lineage>
</organism>
<keyword evidence="6" id="KW-1185">Reference proteome</keyword>